<dbReference type="OrthoDB" id="10003330at2"/>
<evidence type="ECO:0000256" key="1">
    <source>
        <dbReference type="SAM" id="MobiDB-lite"/>
    </source>
</evidence>
<evidence type="ECO:0000256" key="2">
    <source>
        <dbReference type="SAM" id="SignalP"/>
    </source>
</evidence>
<dbReference type="RefSeq" id="WP_064347559.1">
    <property type="nucleotide sequence ID" value="NZ_KQ956870.1"/>
</dbReference>
<reference evidence="3 4" key="1">
    <citation type="submission" date="2016-01" db="EMBL/GenBank/DDBJ databases">
        <authorList>
            <person name="Oliw E.H."/>
        </authorList>
    </citation>
    <scope>NUCLEOTIDE SEQUENCE [LARGE SCALE GENOMIC DNA]</scope>
    <source>
        <strain evidence="3 4">PSS_7772B</strain>
    </source>
</reference>
<name>A0A133NSG3_GARVA</name>
<keyword evidence="2" id="KW-0732">Signal</keyword>
<evidence type="ECO:0000313" key="4">
    <source>
        <dbReference type="Proteomes" id="UP000070687"/>
    </source>
</evidence>
<accession>A0A133NSG3</accession>
<proteinExistence type="predicted"/>
<feature type="signal peptide" evidence="2">
    <location>
        <begin position="1"/>
        <end position="44"/>
    </location>
</feature>
<dbReference type="Proteomes" id="UP000070687">
    <property type="component" value="Unassembled WGS sequence"/>
</dbReference>
<sequence length="303" mass="33461">MSKKITCVTKHKTTTQSIINTTLGILITLAMSASLFATPETAYAGENKVNSCIAATQKSDNSTKIIAAGSWFDGVKNFWKSVFKDKNKDGKKAEKSDEKGKKDENSKKHIEVVDEDGLTAEERNKAKSDSKKSKKKQTRKKKKNRKNQKNRKNRKNKKRKNSKNGIKRKKKATTRKRKRVNRKRKNSVKKVLRSNTNRNTGNNGDNGNNGDASKNAGNDSKQNQNPASAPAPVPAQQQQQQQQVQTPAPAPTPQQQTPQNSGAIVVHPGSFCNSGPGVEAVSPKGVPMVCSDTGEGRTRWRRR</sequence>
<dbReference type="PATRIC" id="fig|2702.100.peg.1190"/>
<feature type="chain" id="PRO_5007458067" evidence="2">
    <location>
        <begin position="45"/>
        <end position="303"/>
    </location>
</feature>
<feature type="compositionally biased region" description="Basic and acidic residues" evidence="1">
    <location>
        <begin position="294"/>
        <end position="303"/>
    </location>
</feature>
<protein>
    <submittedName>
        <fullName evidence="3">Uncharacterized protein</fullName>
    </submittedName>
</protein>
<evidence type="ECO:0000313" key="3">
    <source>
        <dbReference type="EMBL" id="KXA19219.1"/>
    </source>
</evidence>
<dbReference type="AlphaFoldDB" id="A0A133NSG3"/>
<gene>
    <name evidence="3" type="ORF">HMPREF3208_01205</name>
</gene>
<feature type="compositionally biased region" description="Low complexity" evidence="1">
    <location>
        <begin position="193"/>
        <end position="261"/>
    </location>
</feature>
<dbReference type="EMBL" id="LRQB01000075">
    <property type="protein sequence ID" value="KXA19219.1"/>
    <property type="molecule type" value="Genomic_DNA"/>
</dbReference>
<feature type="region of interest" description="Disordered" evidence="1">
    <location>
        <begin position="87"/>
        <end position="303"/>
    </location>
</feature>
<feature type="compositionally biased region" description="Basic and acidic residues" evidence="1">
    <location>
        <begin position="87"/>
        <end position="112"/>
    </location>
</feature>
<feature type="compositionally biased region" description="Basic residues" evidence="1">
    <location>
        <begin position="132"/>
        <end position="192"/>
    </location>
</feature>
<comment type="caution">
    <text evidence="3">The sequence shown here is derived from an EMBL/GenBank/DDBJ whole genome shotgun (WGS) entry which is preliminary data.</text>
</comment>
<feature type="compositionally biased region" description="Basic and acidic residues" evidence="1">
    <location>
        <begin position="120"/>
        <end position="131"/>
    </location>
</feature>
<organism evidence="3 4">
    <name type="scientific">Gardnerella vaginalis</name>
    <dbReference type="NCBI Taxonomy" id="2702"/>
    <lineage>
        <taxon>Bacteria</taxon>
        <taxon>Bacillati</taxon>
        <taxon>Actinomycetota</taxon>
        <taxon>Actinomycetes</taxon>
        <taxon>Bifidobacteriales</taxon>
        <taxon>Bifidobacteriaceae</taxon>
        <taxon>Gardnerella</taxon>
    </lineage>
</organism>